<proteinExistence type="inferred from homology"/>
<dbReference type="Pfam" id="PF22624">
    <property type="entry name" value="AASDHPPT_N"/>
    <property type="match status" value="1"/>
</dbReference>
<dbReference type="Pfam" id="PF01648">
    <property type="entry name" value="ACPS"/>
    <property type="match status" value="1"/>
</dbReference>
<dbReference type="InterPro" id="IPR050559">
    <property type="entry name" value="P-Pant_transferase_sf"/>
</dbReference>
<dbReference type="PANTHER" id="PTHR12215">
    <property type="entry name" value="PHOSPHOPANTETHEINE TRANSFERASE"/>
    <property type="match status" value="1"/>
</dbReference>
<dbReference type="InterPro" id="IPR037143">
    <property type="entry name" value="4-PPantetheinyl_Trfase_dom_sf"/>
</dbReference>
<dbReference type="PANTHER" id="PTHR12215:SF10">
    <property type="entry name" value="L-AMINOADIPATE-SEMIALDEHYDE DEHYDROGENASE-PHOSPHOPANTETHEINYL TRANSFERASE"/>
    <property type="match status" value="1"/>
</dbReference>
<evidence type="ECO:0000313" key="6">
    <source>
        <dbReference type="Proteomes" id="UP001244564"/>
    </source>
</evidence>
<protein>
    <submittedName>
        <fullName evidence="5">4'-phosphopantetheinyl transferase superfamily protein</fullName>
    </submittedName>
</protein>
<keyword evidence="6" id="KW-1185">Reference proteome</keyword>
<keyword evidence="2 5" id="KW-0808">Transferase</keyword>
<evidence type="ECO:0000259" key="3">
    <source>
        <dbReference type="Pfam" id="PF01648"/>
    </source>
</evidence>
<evidence type="ECO:0000259" key="4">
    <source>
        <dbReference type="Pfam" id="PF22624"/>
    </source>
</evidence>
<gene>
    <name evidence="5" type="ORF">QBO96_17360</name>
</gene>
<evidence type="ECO:0000256" key="1">
    <source>
        <dbReference type="ARBA" id="ARBA00010990"/>
    </source>
</evidence>
<comment type="similarity">
    <text evidence="1">Belongs to the P-Pant transferase superfamily. Gsp/Sfp/HetI/AcpT family.</text>
</comment>
<dbReference type="InterPro" id="IPR008278">
    <property type="entry name" value="4-PPantetheinyl_Trfase_dom"/>
</dbReference>
<dbReference type="GO" id="GO:0016740">
    <property type="term" value="F:transferase activity"/>
    <property type="evidence" value="ECO:0007669"/>
    <property type="project" value="UniProtKB-KW"/>
</dbReference>
<reference evidence="5 6" key="1">
    <citation type="submission" date="2023-04" db="EMBL/GenBank/DDBJ databases">
        <title>Genomic of Lysinibacillus capsici TSBLM.</title>
        <authorList>
            <person name="Hu X.S."/>
            <person name="Yu C.H."/>
        </authorList>
    </citation>
    <scope>NUCLEOTIDE SEQUENCE [LARGE SCALE GENOMIC DNA]</scope>
    <source>
        <strain evidence="5 6">TSBLM</strain>
    </source>
</reference>
<feature type="domain" description="4'-phosphopantetheinyl transferase N-terminal" evidence="4">
    <location>
        <begin position="19"/>
        <end position="98"/>
    </location>
</feature>
<dbReference type="Proteomes" id="UP001244564">
    <property type="component" value="Chromosome"/>
</dbReference>
<dbReference type="RefSeq" id="WP_279493782.1">
    <property type="nucleotide sequence ID" value="NZ_CP122283.1"/>
</dbReference>
<evidence type="ECO:0000256" key="2">
    <source>
        <dbReference type="ARBA" id="ARBA00022679"/>
    </source>
</evidence>
<dbReference type="Gene3D" id="3.90.470.20">
    <property type="entry name" value="4'-phosphopantetheinyl transferase domain"/>
    <property type="match status" value="2"/>
</dbReference>
<evidence type="ECO:0000313" key="5">
    <source>
        <dbReference type="EMBL" id="WGF37461.1"/>
    </source>
</evidence>
<accession>A0ABY8KID3</accession>
<dbReference type="SUPFAM" id="SSF56214">
    <property type="entry name" value="4'-phosphopantetheinyl transferase"/>
    <property type="match status" value="2"/>
</dbReference>
<name>A0ABY8KID3_9BACI</name>
<dbReference type="InterPro" id="IPR055066">
    <property type="entry name" value="AASDHPPT_N"/>
</dbReference>
<sequence length="231" mass="27046">MSIDLYLVKVLDSLDDKTLNRATCFLPFAIKEKIKSFYHKEDKVRSLLGYMMLKKILKYDQYSNAISFTKYGKPFIRDQEYFHFNISHSRNWVVLAVSKEEVGVDVEYVKPVCLETMEGALTKKEYEKLKSLSNHEAIKYFYMIWTIKESYLKMIGKGLSLSPNRLQTNVYAKKPTIMLDGKQQNVNIQTFQIESSYQISLCVREGGNIQIETLDAKKLLKDLIKKEEKYK</sequence>
<dbReference type="EMBL" id="CP122283">
    <property type="protein sequence ID" value="WGF37461.1"/>
    <property type="molecule type" value="Genomic_DNA"/>
</dbReference>
<organism evidence="5 6">
    <name type="scientific">Lysinibacillus capsici</name>
    <dbReference type="NCBI Taxonomy" id="2115968"/>
    <lineage>
        <taxon>Bacteria</taxon>
        <taxon>Bacillati</taxon>
        <taxon>Bacillota</taxon>
        <taxon>Bacilli</taxon>
        <taxon>Bacillales</taxon>
        <taxon>Bacillaceae</taxon>
        <taxon>Lysinibacillus</taxon>
    </lineage>
</organism>
<feature type="domain" description="4'-phosphopantetheinyl transferase" evidence="3">
    <location>
        <begin position="102"/>
        <end position="202"/>
    </location>
</feature>